<dbReference type="NCBIfam" id="NF033709">
    <property type="entry name" value="PorV_fam"/>
    <property type="match status" value="1"/>
</dbReference>
<proteinExistence type="predicted"/>
<gene>
    <name evidence="2" type="ORF">MNBD_BACTEROID06-631</name>
</gene>
<dbReference type="NCBIfam" id="NF033710">
    <property type="entry name" value="T9SS_OM_PorV"/>
    <property type="match status" value="1"/>
</dbReference>
<organism evidence="2">
    <name type="scientific">hydrothermal vent metagenome</name>
    <dbReference type="NCBI Taxonomy" id="652676"/>
    <lineage>
        <taxon>unclassified sequences</taxon>
        <taxon>metagenomes</taxon>
        <taxon>ecological metagenomes</taxon>
    </lineage>
</organism>
<dbReference type="AlphaFoldDB" id="A0A3B0UHT4"/>
<reference evidence="2" key="1">
    <citation type="submission" date="2018-06" db="EMBL/GenBank/DDBJ databases">
        <authorList>
            <person name="Zhirakovskaya E."/>
        </authorList>
    </citation>
    <scope>NUCLEOTIDE SEQUENCE</scope>
</reference>
<evidence type="ECO:0000313" key="2">
    <source>
        <dbReference type="EMBL" id="VAW27923.1"/>
    </source>
</evidence>
<dbReference type="EMBL" id="UOES01000327">
    <property type="protein sequence ID" value="VAW27923.1"/>
    <property type="molecule type" value="Genomic_DNA"/>
</dbReference>
<sequence>MNINLITLINYKSVLLLTLLLVISNFVKAQSGIVGQDSSQRVITTAVPFLSITPDSRSGGMGDAGVAISPDANSVHWNPSKLAFIDSKMGFSLSYSPWLAKIINDMSLSYLSGYYKLSKEQTIAVSLRYFDMGDIYFTDAQNNPQGDFNPKELAVDATYARMLSEDFSLGITLRYVNSNLTGQFSTATIEAKPANTVAADVSAYYNKDIKIGNLAFGANISNIGAKVTYSNQDNKDFIPVNLR</sequence>
<feature type="domain" description="Type IX secretion system protein PorV" evidence="1">
    <location>
        <begin position="38"/>
        <end position="243"/>
    </location>
</feature>
<accession>A0A3B0UHT4</accession>
<feature type="non-terminal residue" evidence="2">
    <location>
        <position position="243"/>
    </location>
</feature>
<dbReference type="InterPro" id="IPR045741">
    <property type="entry name" value="PorV"/>
</dbReference>
<dbReference type="InterPro" id="IPR047799">
    <property type="entry name" value="T9SS_OM_PorV"/>
</dbReference>
<protein>
    <recommendedName>
        <fullName evidence="1">Type IX secretion system protein PorV domain-containing protein</fullName>
    </recommendedName>
</protein>
<dbReference type="Pfam" id="PF19572">
    <property type="entry name" value="PorV"/>
    <property type="match status" value="1"/>
</dbReference>
<dbReference type="Gene3D" id="2.40.160.60">
    <property type="entry name" value="Outer membrane protein transport protein (OMPP1/FadL/TodX)"/>
    <property type="match status" value="1"/>
</dbReference>
<name>A0A3B0UHT4_9ZZZZ</name>
<dbReference type="SUPFAM" id="SSF56935">
    <property type="entry name" value="Porins"/>
    <property type="match status" value="1"/>
</dbReference>
<evidence type="ECO:0000259" key="1">
    <source>
        <dbReference type="Pfam" id="PF19572"/>
    </source>
</evidence>